<dbReference type="PANTHER" id="PTHR30203">
    <property type="entry name" value="OUTER MEMBRANE CATION EFFLUX PROTEIN"/>
    <property type="match status" value="1"/>
</dbReference>
<proteinExistence type="inferred from homology"/>
<keyword evidence="3 9" id="KW-1134">Transmembrane beta strand</keyword>
<comment type="similarity">
    <text evidence="2 9">Belongs to the outer membrane factor (OMF) (TC 1.B.17) family.</text>
</comment>
<dbReference type="NCBIfam" id="TIGR01845">
    <property type="entry name" value="outer_NodT"/>
    <property type="match status" value="1"/>
</dbReference>
<keyword evidence="4 9" id="KW-0812">Transmembrane</keyword>
<dbReference type="InterPro" id="IPR010131">
    <property type="entry name" value="MdtP/NodT-like"/>
</dbReference>
<reference evidence="10 11" key="1">
    <citation type="submission" date="2017-11" db="EMBL/GenBank/DDBJ databases">
        <title>Sphingomonas oleivorans sp. nov., isolated from oil-contaminated soil.</title>
        <authorList>
            <person name="Wang L."/>
            <person name="Chen L."/>
        </authorList>
    </citation>
    <scope>NUCLEOTIDE SEQUENCE [LARGE SCALE GENOMIC DNA]</scope>
    <source>
        <strain evidence="10 11">K101</strain>
    </source>
</reference>
<evidence type="ECO:0000256" key="4">
    <source>
        <dbReference type="ARBA" id="ARBA00022692"/>
    </source>
</evidence>
<dbReference type="InterPro" id="IPR003423">
    <property type="entry name" value="OMP_efflux"/>
</dbReference>
<evidence type="ECO:0000256" key="7">
    <source>
        <dbReference type="ARBA" id="ARBA00023139"/>
    </source>
</evidence>
<evidence type="ECO:0000256" key="5">
    <source>
        <dbReference type="ARBA" id="ARBA00022729"/>
    </source>
</evidence>
<dbReference type="GO" id="GO:0005886">
    <property type="term" value="C:plasma membrane"/>
    <property type="evidence" value="ECO:0007669"/>
    <property type="project" value="UniProtKB-SubCell"/>
</dbReference>
<evidence type="ECO:0000256" key="1">
    <source>
        <dbReference type="ARBA" id="ARBA00004370"/>
    </source>
</evidence>
<dbReference type="AlphaFoldDB" id="A0A2T4HLZ8"/>
<keyword evidence="7 9" id="KW-0564">Palmitate</keyword>
<gene>
    <name evidence="10" type="ORF">CV103_20025</name>
</gene>
<accession>A0A2T4HLZ8</accession>
<keyword evidence="5 9" id="KW-0732">Signal</keyword>
<protein>
    <submittedName>
        <fullName evidence="10">Multidrug transporter</fullName>
    </submittedName>
</protein>
<evidence type="ECO:0000313" key="10">
    <source>
        <dbReference type="EMBL" id="PTD16805.1"/>
    </source>
</evidence>
<evidence type="ECO:0000256" key="2">
    <source>
        <dbReference type="ARBA" id="ARBA00007613"/>
    </source>
</evidence>
<keyword evidence="6 9" id="KW-0472">Membrane</keyword>
<dbReference type="EMBL" id="PHHF01000079">
    <property type="protein sequence ID" value="PTD16805.1"/>
    <property type="molecule type" value="Genomic_DNA"/>
</dbReference>
<dbReference type="Pfam" id="PF02321">
    <property type="entry name" value="OEP"/>
    <property type="match status" value="2"/>
</dbReference>
<comment type="subcellular location">
    <subcellularLocation>
        <location evidence="9">Cell membrane</location>
        <topology evidence="9">Lipid-anchor</topology>
    </subcellularLocation>
    <subcellularLocation>
        <location evidence="1">Membrane</location>
    </subcellularLocation>
</comment>
<dbReference type="Proteomes" id="UP000241206">
    <property type="component" value="Unassembled WGS sequence"/>
</dbReference>
<feature type="signal peptide" evidence="9">
    <location>
        <begin position="1"/>
        <end position="23"/>
    </location>
</feature>
<name>A0A2T4HLZ8_9SPHN</name>
<evidence type="ECO:0000256" key="6">
    <source>
        <dbReference type="ARBA" id="ARBA00023136"/>
    </source>
</evidence>
<evidence type="ECO:0000256" key="8">
    <source>
        <dbReference type="ARBA" id="ARBA00023288"/>
    </source>
</evidence>
<evidence type="ECO:0000256" key="9">
    <source>
        <dbReference type="RuleBase" id="RU362097"/>
    </source>
</evidence>
<dbReference type="PROSITE" id="PS51257">
    <property type="entry name" value="PROKAR_LIPOPROTEIN"/>
    <property type="match status" value="1"/>
</dbReference>
<dbReference type="GO" id="GO:0015562">
    <property type="term" value="F:efflux transmembrane transporter activity"/>
    <property type="evidence" value="ECO:0007669"/>
    <property type="project" value="InterPro"/>
</dbReference>
<feature type="chain" id="PRO_5015372079" evidence="9">
    <location>
        <begin position="24"/>
        <end position="480"/>
    </location>
</feature>
<dbReference type="PANTHER" id="PTHR30203:SF20">
    <property type="entry name" value="MULTIDRUG RESISTANCE OUTER MEMBRANE PROTEIN MDTP-RELATED"/>
    <property type="match status" value="1"/>
</dbReference>
<dbReference type="Gene3D" id="1.20.1600.10">
    <property type="entry name" value="Outer membrane efflux proteins (OEP)"/>
    <property type="match status" value="1"/>
</dbReference>
<dbReference type="Gene3D" id="2.20.200.10">
    <property type="entry name" value="Outer membrane efflux proteins (OEP)"/>
    <property type="match status" value="1"/>
</dbReference>
<evidence type="ECO:0000256" key="3">
    <source>
        <dbReference type="ARBA" id="ARBA00022452"/>
    </source>
</evidence>
<keyword evidence="8 9" id="KW-0449">Lipoprotein</keyword>
<comment type="caution">
    <text evidence="10">The sequence shown here is derived from an EMBL/GenBank/DDBJ whole genome shotgun (WGS) entry which is preliminary data.</text>
</comment>
<evidence type="ECO:0000313" key="11">
    <source>
        <dbReference type="Proteomes" id="UP000241206"/>
    </source>
</evidence>
<dbReference type="SUPFAM" id="SSF56954">
    <property type="entry name" value="Outer membrane efflux proteins (OEP)"/>
    <property type="match status" value="1"/>
</dbReference>
<organism evidence="10 11">
    <name type="scientific">Edaphosphingomonas fennica</name>
    <dbReference type="NCBI Taxonomy" id="114404"/>
    <lineage>
        <taxon>Bacteria</taxon>
        <taxon>Pseudomonadati</taxon>
        <taxon>Pseudomonadota</taxon>
        <taxon>Alphaproteobacteria</taxon>
        <taxon>Sphingomonadales</taxon>
        <taxon>Rhizorhabdaceae</taxon>
        <taxon>Edaphosphingomonas</taxon>
    </lineage>
</organism>
<keyword evidence="11" id="KW-1185">Reference proteome</keyword>
<sequence>MNCCYRKPSVISVAVLCSAVALASCAPRLGPSPTIASVTQFETSASLPGGDQQWPKTDWWRDFGDPQLDQLIAEGIANSPLMAEAEARVALARAQAISARAALLPRVDTLGAVQDTRISQNIELPTSGGWSWLGSALLSGSFEIDFWGKNRAALRVATSQTRAAQADIAAARLMLTVQIASAYADFARLEANRSLAAAALRTRTEARDLVAVRIRAGTAPAQAMDQAESGVQSATAQLRSVDEAIMLVRHMIAALAGSGPDRGDRIASPALIHRRSPDLPNDLPLELVGRKPELVAARWRAEAAAQQIHEARTAYYPNVNLLGVFGVVSLGLDRLFTDGSQLGTVGPAVSVPVFEGGRLAAGYRGARAEYDLAVASYREVLLQSLKDAADAVTSLKALPNEAQAADAAEAKAQNAYALTKLRYEGGLADFDAVLISENALIAARDEATMLRLRGFQLDITLARALGGGFSGRAPTRRTTS</sequence>